<organism evidence="2 3">
    <name type="scientific">Roseiarcus fermentans</name>
    <dbReference type="NCBI Taxonomy" id="1473586"/>
    <lineage>
        <taxon>Bacteria</taxon>
        <taxon>Pseudomonadati</taxon>
        <taxon>Pseudomonadota</taxon>
        <taxon>Alphaproteobacteria</taxon>
        <taxon>Hyphomicrobiales</taxon>
        <taxon>Roseiarcaceae</taxon>
        <taxon>Roseiarcus</taxon>
    </lineage>
</organism>
<comment type="caution">
    <text evidence="2">The sequence shown here is derived from an EMBL/GenBank/DDBJ whole genome shotgun (WGS) entry which is preliminary data.</text>
</comment>
<evidence type="ECO:0000313" key="3">
    <source>
        <dbReference type="Proteomes" id="UP000253529"/>
    </source>
</evidence>
<feature type="compositionally biased region" description="Low complexity" evidence="1">
    <location>
        <begin position="92"/>
        <end position="102"/>
    </location>
</feature>
<dbReference type="Proteomes" id="UP000253529">
    <property type="component" value="Unassembled WGS sequence"/>
</dbReference>
<dbReference type="EMBL" id="QNRK01000009">
    <property type="protein sequence ID" value="RBP14370.1"/>
    <property type="molecule type" value="Genomic_DNA"/>
</dbReference>
<evidence type="ECO:0000256" key="1">
    <source>
        <dbReference type="SAM" id="MobiDB-lite"/>
    </source>
</evidence>
<keyword evidence="3" id="KW-1185">Reference proteome</keyword>
<feature type="region of interest" description="Disordered" evidence="1">
    <location>
        <begin position="26"/>
        <end position="247"/>
    </location>
</feature>
<dbReference type="AlphaFoldDB" id="A0A366FK72"/>
<feature type="compositionally biased region" description="Basic and acidic residues" evidence="1">
    <location>
        <begin position="211"/>
        <end position="228"/>
    </location>
</feature>
<reference evidence="2 3" key="1">
    <citation type="submission" date="2018-06" db="EMBL/GenBank/DDBJ databases">
        <title>Genomic Encyclopedia of Type Strains, Phase IV (KMG-IV): sequencing the most valuable type-strain genomes for metagenomic binning, comparative biology and taxonomic classification.</title>
        <authorList>
            <person name="Goeker M."/>
        </authorList>
    </citation>
    <scope>NUCLEOTIDE SEQUENCE [LARGE SCALE GENOMIC DNA]</scope>
    <source>
        <strain evidence="2 3">DSM 24875</strain>
    </source>
</reference>
<proteinExistence type="predicted"/>
<feature type="compositionally biased region" description="Basic and acidic residues" evidence="1">
    <location>
        <begin position="160"/>
        <end position="169"/>
    </location>
</feature>
<accession>A0A366FK72</accession>
<name>A0A366FK72_9HYPH</name>
<protein>
    <submittedName>
        <fullName evidence="2">Uncharacterized protein</fullName>
    </submittedName>
</protein>
<sequence>MRAEGEGGHAAGRIGGLVCVGVARSRKRGDDGAGPPSLGCVGPQNLLQGLAKAQNRLRKDRGGEDRPRPAGPSARDGRPAVVLPGAPSPRLAPGSRGSAGSCPRRRARRLGSSQGRSGRSARARQSPATPNPSLREAKRRSNPCRRLPPAEKIAPSSARNEGRRDDQRARQRPCGPGSLPPGLFDPGVARDDGAVRCRLGSYNRPQNRLQVPEKAKNRPGRSSRDGVAVHEPQQQPSGPWVASLRSR</sequence>
<evidence type="ECO:0000313" key="2">
    <source>
        <dbReference type="EMBL" id="RBP14370.1"/>
    </source>
</evidence>
<feature type="compositionally biased region" description="Low complexity" evidence="1">
    <location>
        <begin position="110"/>
        <end position="128"/>
    </location>
</feature>
<gene>
    <name evidence="2" type="ORF">DFR50_109123</name>
</gene>